<accession>A0A0N7F315</accession>
<reference evidence="2 3" key="1">
    <citation type="submission" date="2015-07" db="EMBL/GenBank/DDBJ databases">
        <title>Genome sequencing of Kibdelosporangium phytohabitans.</title>
        <authorList>
            <person name="Qin S."/>
            <person name="Xing K."/>
        </authorList>
    </citation>
    <scope>NUCLEOTIDE SEQUENCE [LARGE SCALE GENOMIC DNA]</scope>
    <source>
        <strain evidence="2 3">KLBMP1111</strain>
    </source>
</reference>
<dbReference type="EMBL" id="CP012752">
    <property type="protein sequence ID" value="ALG07367.1"/>
    <property type="molecule type" value="Genomic_DNA"/>
</dbReference>
<evidence type="ECO:0000256" key="1">
    <source>
        <dbReference type="SAM" id="MobiDB-lite"/>
    </source>
</evidence>
<evidence type="ECO:0000313" key="3">
    <source>
        <dbReference type="Proteomes" id="UP000063699"/>
    </source>
</evidence>
<dbReference type="Proteomes" id="UP000063699">
    <property type="component" value="Chromosome"/>
</dbReference>
<feature type="region of interest" description="Disordered" evidence="1">
    <location>
        <begin position="108"/>
        <end position="127"/>
    </location>
</feature>
<evidence type="ECO:0000313" key="2">
    <source>
        <dbReference type="EMBL" id="ALG07367.1"/>
    </source>
</evidence>
<feature type="compositionally biased region" description="Low complexity" evidence="1">
    <location>
        <begin position="222"/>
        <end position="245"/>
    </location>
</feature>
<sequence length="311" mass="33066">MVSYGDARKWQPEPLDEAERQIKARSDTPVGLADEVTAAANPPGWHGAAAEQAAAEVAQTTDQMEHVLAGLSAARAGLMHAADRVTELKHYVADTDGLARAQRFTTMGNGEIGDAGPSPGTPPDQVDAVRQERSRTGAELTDRVHQIVKYANDIDATLAKVIEDVEQGRISDGGATTRADAAKAGETKAGLPGPPPDPATDPGAGEHGSDPWYSRGDDWRCGTKPTFSTGTTGTVASRPTSARSRSPTRRWPNCTVRAWHRSTTSGDQRETSTTTGPCRRPANSRTCPSRRTAGTVAEPIRGVDLRSYCRC</sequence>
<gene>
    <name evidence="2" type="ORF">AOZ06_10925</name>
</gene>
<feature type="compositionally biased region" description="Polar residues" evidence="1">
    <location>
        <begin position="261"/>
        <end position="276"/>
    </location>
</feature>
<dbReference type="AlphaFoldDB" id="A0A0N7F315"/>
<dbReference type="KEGG" id="kphy:AOZ06_10925"/>
<evidence type="ECO:0008006" key="4">
    <source>
        <dbReference type="Google" id="ProtNLM"/>
    </source>
</evidence>
<dbReference type="OrthoDB" id="1187707at2"/>
<protein>
    <recommendedName>
        <fullName evidence="4">ESX-1 secretion-associated protein EspA/EspE-like domain-containing protein</fullName>
    </recommendedName>
</protein>
<dbReference type="RefSeq" id="WP_054289335.1">
    <property type="nucleotide sequence ID" value="NZ_CP012752.1"/>
</dbReference>
<proteinExistence type="predicted"/>
<name>A0A0N7F315_9PSEU</name>
<organism evidence="2 3">
    <name type="scientific">Kibdelosporangium phytohabitans</name>
    <dbReference type="NCBI Taxonomy" id="860235"/>
    <lineage>
        <taxon>Bacteria</taxon>
        <taxon>Bacillati</taxon>
        <taxon>Actinomycetota</taxon>
        <taxon>Actinomycetes</taxon>
        <taxon>Pseudonocardiales</taxon>
        <taxon>Pseudonocardiaceae</taxon>
        <taxon>Kibdelosporangium</taxon>
    </lineage>
</organism>
<feature type="region of interest" description="Disordered" evidence="1">
    <location>
        <begin position="171"/>
        <end position="292"/>
    </location>
</feature>
<keyword evidence="3" id="KW-1185">Reference proteome</keyword>